<dbReference type="Pfam" id="PF00076">
    <property type="entry name" value="RRM_1"/>
    <property type="match status" value="1"/>
</dbReference>
<feature type="compositionally biased region" description="Low complexity" evidence="6">
    <location>
        <begin position="62"/>
        <end position="94"/>
    </location>
</feature>
<feature type="compositionally biased region" description="Acidic residues" evidence="6">
    <location>
        <begin position="174"/>
        <end position="212"/>
    </location>
</feature>
<feature type="compositionally biased region" description="Acidic residues" evidence="6">
    <location>
        <begin position="545"/>
        <end position="580"/>
    </location>
</feature>
<evidence type="ECO:0000259" key="7">
    <source>
        <dbReference type="PROSITE" id="PS50102"/>
    </source>
</evidence>
<feature type="compositionally biased region" description="Polar residues" evidence="6">
    <location>
        <begin position="33"/>
        <end position="61"/>
    </location>
</feature>
<protein>
    <recommendedName>
        <fullName evidence="7">RRM domain-containing protein</fullName>
    </recommendedName>
</protein>
<feature type="region of interest" description="Disordered" evidence="6">
    <location>
        <begin position="1"/>
        <end position="340"/>
    </location>
</feature>
<organism evidence="8 9">
    <name type="scientific">Lottia gigantea</name>
    <name type="common">Giant owl limpet</name>
    <dbReference type="NCBI Taxonomy" id="225164"/>
    <lineage>
        <taxon>Eukaryota</taxon>
        <taxon>Metazoa</taxon>
        <taxon>Spiralia</taxon>
        <taxon>Lophotrochozoa</taxon>
        <taxon>Mollusca</taxon>
        <taxon>Gastropoda</taxon>
        <taxon>Patellogastropoda</taxon>
        <taxon>Lottioidea</taxon>
        <taxon>Lottiidae</taxon>
        <taxon>Lottia</taxon>
    </lineage>
</organism>
<evidence type="ECO:0000256" key="6">
    <source>
        <dbReference type="SAM" id="MobiDB-lite"/>
    </source>
</evidence>
<dbReference type="OrthoDB" id="167718at2759"/>
<feature type="region of interest" description="Disordered" evidence="6">
    <location>
        <begin position="531"/>
        <end position="580"/>
    </location>
</feature>
<dbReference type="InterPro" id="IPR051945">
    <property type="entry name" value="RRM_MRD1_RNA_proc_ribogen"/>
</dbReference>
<evidence type="ECO:0000313" key="9">
    <source>
        <dbReference type="Proteomes" id="UP000030746"/>
    </source>
</evidence>
<keyword evidence="3 5" id="KW-0694">RNA-binding</keyword>
<evidence type="ECO:0000256" key="3">
    <source>
        <dbReference type="ARBA" id="ARBA00022884"/>
    </source>
</evidence>
<dbReference type="CDD" id="cd00590">
    <property type="entry name" value="RRM_SF"/>
    <property type="match status" value="1"/>
</dbReference>
<dbReference type="GeneID" id="20247953"/>
<evidence type="ECO:0000256" key="2">
    <source>
        <dbReference type="ARBA" id="ARBA00022737"/>
    </source>
</evidence>
<dbReference type="Proteomes" id="UP000030746">
    <property type="component" value="Unassembled WGS sequence"/>
</dbReference>
<feature type="compositionally biased region" description="Polar residues" evidence="6">
    <location>
        <begin position="143"/>
        <end position="153"/>
    </location>
</feature>
<dbReference type="KEGG" id="lgi:LOTGIDRAFT_229268"/>
<dbReference type="OMA" id="HKKFFAG"/>
<dbReference type="SMART" id="SM00360">
    <property type="entry name" value="RRM"/>
    <property type="match status" value="2"/>
</dbReference>
<keyword evidence="2" id="KW-0677">Repeat</keyword>
<comment type="subcellular location">
    <subcellularLocation>
        <location evidence="1">Nucleus</location>
    </subcellularLocation>
</comment>
<dbReference type="InterPro" id="IPR000504">
    <property type="entry name" value="RRM_dom"/>
</dbReference>
<dbReference type="PROSITE" id="PS50102">
    <property type="entry name" value="RRM"/>
    <property type="match status" value="2"/>
</dbReference>
<dbReference type="PANTHER" id="PTHR48039:SF5">
    <property type="entry name" value="RNA-BINDING PROTEIN 28"/>
    <property type="match status" value="1"/>
</dbReference>
<gene>
    <name evidence="8" type="ORF">LOTGIDRAFT_229268</name>
</gene>
<dbReference type="GO" id="GO:0003729">
    <property type="term" value="F:mRNA binding"/>
    <property type="evidence" value="ECO:0007669"/>
    <property type="project" value="TreeGrafter"/>
</dbReference>
<evidence type="ECO:0000256" key="5">
    <source>
        <dbReference type="PROSITE-ProRule" id="PRU00176"/>
    </source>
</evidence>
<feature type="compositionally biased region" description="Basic and acidic residues" evidence="6">
    <location>
        <begin position="531"/>
        <end position="544"/>
    </location>
</feature>
<dbReference type="InterPro" id="IPR035979">
    <property type="entry name" value="RBD_domain_sf"/>
</dbReference>
<name>V3ZWV5_LOTGI</name>
<dbReference type="HOGENOM" id="CLU_470342_0_0_1"/>
<dbReference type="AlphaFoldDB" id="V3ZWV5"/>
<dbReference type="GO" id="GO:0005634">
    <property type="term" value="C:nucleus"/>
    <property type="evidence" value="ECO:0007669"/>
    <property type="project" value="UniProtKB-SubCell"/>
</dbReference>
<keyword evidence="9" id="KW-1185">Reference proteome</keyword>
<keyword evidence="4" id="KW-0539">Nucleus</keyword>
<proteinExistence type="predicted"/>
<dbReference type="STRING" id="225164.V3ZWV5"/>
<evidence type="ECO:0000256" key="1">
    <source>
        <dbReference type="ARBA" id="ARBA00004123"/>
    </source>
</evidence>
<feature type="domain" description="RRM" evidence="7">
    <location>
        <begin position="444"/>
        <end position="526"/>
    </location>
</feature>
<evidence type="ECO:0000313" key="8">
    <source>
        <dbReference type="EMBL" id="ESO87110.1"/>
    </source>
</evidence>
<evidence type="ECO:0000256" key="4">
    <source>
        <dbReference type="ARBA" id="ARBA00023242"/>
    </source>
</evidence>
<dbReference type="SUPFAM" id="SSF54928">
    <property type="entry name" value="RNA-binding domain, RBD"/>
    <property type="match status" value="2"/>
</dbReference>
<feature type="compositionally biased region" description="Basic and acidic residues" evidence="6">
    <location>
        <begin position="263"/>
        <end position="340"/>
    </location>
</feature>
<feature type="compositionally biased region" description="Polar residues" evidence="6">
    <location>
        <begin position="107"/>
        <end position="136"/>
    </location>
</feature>
<feature type="domain" description="RRM" evidence="7">
    <location>
        <begin position="349"/>
        <end position="425"/>
    </location>
</feature>
<feature type="compositionally biased region" description="Acidic residues" evidence="6">
    <location>
        <begin position="230"/>
        <end position="252"/>
    </location>
</feature>
<reference evidence="8 9" key="1">
    <citation type="journal article" date="2013" name="Nature">
        <title>Insights into bilaterian evolution from three spiralian genomes.</title>
        <authorList>
            <person name="Simakov O."/>
            <person name="Marletaz F."/>
            <person name="Cho S.J."/>
            <person name="Edsinger-Gonzales E."/>
            <person name="Havlak P."/>
            <person name="Hellsten U."/>
            <person name="Kuo D.H."/>
            <person name="Larsson T."/>
            <person name="Lv J."/>
            <person name="Arendt D."/>
            <person name="Savage R."/>
            <person name="Osoegawa K."/>
            <person name="de Jong P."/>
            <person name="Grimwood J."/>
            <person name="Chapman J.A."/>
            <person name="Shapiro H."/>
            <person name="Aerts A."/>
            <person name="Otillar R.P."/>
            <person name="Terry A.Y."/>
            <person name="Boore J.L."/>
            <person name="Grigoriev I.V."/>
            <person name="Lindberg D.R."/>
            <person name="Seaver E.C."/>
            <person name="Weisblat D.A."/>
            <person name="Putnam N.H."/>
            <person name="Rokhsar D.S."/>
        </authorList>
    </citation>
    <scope>NUCLEOTIDE SEQUENCE [LARGE SCALE GENOMIC DNA]</scope>
</reference>
<dbReference type="Gene3D" id="3.30.70.330">
    <property type="match status" value="2"/>
</dbReference>
<dbReference type="CTD" id="20247953"/>
<dbReference type="RefSeq" id="XP_009062062.1">
    <property type="nucleotide sequence ID" value="XM_009063814.1"/>
</dbReference>
<accession>V3ZWV5</accession>
<dbReference type="EMBL" id="KB202953">
    <property type="protein sequence ID" value="ESO87110.1"/>
    <property type="molecule type" value="Genomic_DNA"/>
</dbReference>
<sequence length="580" mass="65173">MTKSNTPKPGPKTPKTPNLRNSNVGTPKMALNKSINKTPKLPNTPSGDNKKAQQTPKSVKQNLNTPKNQKTPKNTNTPAKTPVTKNKTPKTETPAQSPGQQLKKKTPASQKVAKTQNGVKATPKNQTPAKTPTSKLNGKGKNSVKNLTKQTPKGTAGNKKSPVSSKKAVIKTEESDEDDDDEEDDDFDMEEMENDDDSLEDDDDDDDDDDAVGDNIRNTILDKYLKMAAEDDDEEEDDDEDDDEEEDDEDIKDIELLKGGQKRKTEANQKAKAAEPKAKVAKDTKLTAIKDKAIKTEPKVGEKRKAENEGPKAKVSKPDEKQKQKEKQKPKKVVKEEKIDPEQEKKNRKILFIKNLPQEVTVDEIKALSKDIQDVHLRKSHFKLGKKSWFAFLFFTNETITDKNHKLISSKKLHDKDVVVDFVGEKSKNKKLSKYSSDYELDPLKLYVTGFDETCTDKDLKKLFPKCDNIHMPKRKKGALHGFAFVFFTKPGDAQQALKTTNGKKVKENVLVVLQGKKTKAKVNQQTLKDLKAKKQAEKPAIKIDDDDDDESEDDDDDEEDNDDDDEEDDDDDDEDDDDE</sequence>
<dbReference type="InterPro" id="IPR012677">
    <property type="entry name" value="Nucleotide-bd_a/b_plait_sf"/>
</dbReference>
<dbReference type="PANTHER" id="PTHR48039">
    <property type="entry name" value="RNA-BINDING MOTIF PROTEIN 14B"/>
    <property type="match status" value="1"/>
</dbReference>